<dbReference type="RefSeq" id="WP_143782245.1">
    <property type="nucleotide sequence ID" value="NZ_CP041616.1"/>
</dbReference>
<feature type="domain" description="CHRD" evidence="3">
    <location>
        <begin position="45"/>
        <end position="174"/>
    </location>
</feature>
<sequence length="257" mass="26166">MRTYRTRTTPLVVLALVGLPLLGTSPASAHEGEGTELSGTLTELNDSGASGTAWGMLEGNQLHVILETQGLLDRAPHAQHVHIGGTHSCPGADVEGTGPNGELQTSDGVPSYGGVALSLTNEPGMTSGDHALDVTNFPAEGSYTYERTIEVDDATARDIAAGAGVVVVHGVDHDGSGTYDGDAKSDLDPMLPAEATNPALCGEFEVAQMTMPEDGVATGGAGTEGTEHVGLMVLGGVTLAVAGLGLAVTRRRADQRS</sequence>
<dbReference type="Proteomes" id="UP000315395">
    <property type="component" value="Chromosome"/>
</dbReference>
<evidence type="ECO:0000313" key="4">
    <source>
        <dbReference type="EMBL" id="QDO87568.1"/>
    </source>
</evidence>
<accession>A0A516G7S0</accession>
<feature type="chain" id="PRO_5021956845" description="CHRD domain-containing protein" evidence="2">
    <location>
        <begin position="30"/>
        <end position="257"/>
    </location>
</feature>
<evidence type="ECO:0000256" key="1">
    <source>
        <dbReference type="SAM" id="Phobius"/>
    </source>
</evidence>
<gene>
    <name evidence="4" type="ORF">FNH13_03790</name>
</gene>
<dbReference type="OrthoDB" id="2991218at2"/>
<dbReference type="KEGG" id="orz:FNH13_03790"/>
<organism evidence="4 5">
    <name type="scientific">Ornithinimicrobium ciconiae</name>
    <dbReference type="NCBI Taxonomy" id="2594265"/>
    <lineage>
        <taxon>Bacteria</taxon>
        <taxon>Bacillati</taxon>
        <taxon>Actinomycetota</taxon>
        <taxon>Actinomycetes</taxon>
        <taxon>Micrococcales</taxon>
        <taxon>Ornithinimicrobiaceae</taxon>
        <taxon>Ornithinimicrobium</taxon>
    </lineage>
</organism>
<feature type="signal peptide" evidence="2">
    <location>
        <begin position="1"/>
        <end position="29"/>
    </location>
</feature>
<dbReference type="EMBL" id="CP041616">
    <property type="protein sequence ID" value="QDO87568.1"/>
    <property type="molecule type" value="Genomic_DNA"/>
</dbReference>
<dbReference type="Pfam" id="PF07452">
    <property type="entry name" value="CHRD"/>
    <property type="match status" value="1"/>
</dbReference>
<evidence type="ECO:0000259" key="3">
    <source>
        <dbReference type="Pfam" id="PF07452"/>
    </source>
</evidence>
<proteinExistence type="predicted"/>
<keyword evidence="2" id="KW-0732">Signal</keyword>
<keyword evidence="1" id="KW-1133">Transmembrane helix</keyword>
<protein>
    <recommendedName>
        <fullName evidence="3">CHRD domain-containing protein</fullName>
    </recommendedName>
</protein>
<evidence type="ECO:0000256" key="2">
    <source>
        <dbReference type="SAM" id="SignalP"/>
    </source>
</evidence>
<reference evidence="4 5" key="1">
    <citation type="submission" date="2019-07" db="EMBL/GenBank/DDBJ databases">
        <title>complete genome sequencing of Ornithinimicrobium sp. H23M54.</title>
        <authorList>
            <person name="Bae J.-W."/>
            <person name="Lee S.-Y."/>
        </authorList>
    </citation>
    <scope>NUCLEOTIDE SEQUENCE [LARGE SCALE GENOMIC DNA]</scope>
    <source>
        <strain evidence="4 5">H23M54</strain>
    </source>
</reference>
<dbReference type="AlphaFoldDB" id="A0A516G7S0"/>
<name>A0A516G7S0_9MICO</name>
<keyword evidence="5" id="KW-1185">Reference proteome</keyword>
<evidence type="ECO:0000313" key="5">
    <source>
        <dbReference type="Proteomes" id="UP000315395"/>
    </source>
</evidence>
<feature type="transmembrane region" description="Helical" evidence="1">
    <location>
        <begin position="229"/>
        <end position="248"/>
    </location>
</feature>
<keyword evidence="1" id="KW-0812">Transmembrane</keyword>
<keyword evidence="1" id="KW-0472">Membrane</keyword>
<dbReference type="InterPro" id="IPR010895">
    <property type="entry name" value="CHRD"/>
</dbReference>